<keyword evidence="8 13" id="KW-0413">Isomerase</keyword>
<dbReference type="GO" id="GO:0033499">
    <property type="term" value="P:galactose catabolic process via UDP-galactose, Leloir pathway"/>
    <property type="evidence" value="ECO:0007669"/>
    <property type="project" value="TreeGrafter"/>
</dbReference>
<evidence type="ECO:0000256" key="7">
    <source>
        <dbReference type="ARBA" id="ARBA00023027"/>
    </source>
</evidence>
<dbReference type="EMBL" id="CM002803">
    <property type="protein sequence ID" value="KEI68020.1"/>
    <property type="molecule type" value="Genomic_DNA"/>
</dbReference>
<dbReference type="Proteomes" id="UP000027395">
    <property type="component" value="Chromosome"/>
</dbReference>
<dbReference type="InterPro" id="IPR037257">
    <property type="entry name" value="T2SS_E_N_sf"/>
</dbReference>
<evidence type="ECO:0000256" key="1">
    <source>
        <dbReference type="ARBA" id="ARBA00000083"/>
    </source>
</evidence>
<proteinExistence type="inferred from homology"/>
<dbReference type="HOGENOM" id="CLU_007383_1_10_3"/>
<dbReference type="STRING" id="388467.A19Y_3213"/>
<keyword evidence="7" id="KW-0520">NAD</keyword>
<evidence type="ECO:0000256" key="11">
    <source>
        <dbReference type="ARBA" id="ARBA00033067"/>
    </source>
</evidence>
<organism evidence="13 14">
    <name type="scientific">Planktothrix agardhii (strain NIVA-CYA 126/8)</name>
    <dbReference type="NCBI Taxonomy" id="388467"/>
    <lineage>
        <taxon>Bacteria</taxon>
        <taxon>Bacillati</taxon>
        <taxon>Cyanobacteriota</taxon>
        <taxon>Cyanophyceae</taxon>
        <taxon>Oscillatoriophycideae</taxon>
        <taxon>Oscillatoriales</taxon>
        <taxon>Microcoleaceae</taxon>
        <taxon>Planktothrix</taxon>
    </lineage>
</organism>
<dbReference type="PANTHER" id="PTHR43725">
    <property type="entry name" value="UDP-GLUCOSE 4-EPIMERASE"/>
    <property type="match status" value="1"/>
</dbReference>
<reference evidence="13 14" key="1">
    <citation type="journal article" date="2014" name="Appl. Environ. Microbiol.">
        <title>Elucidation of insertion elements encoded on plasmids and in vitro construction of shuttle vectors from the toxic cyanobacterium Planktothrix.</title>
        <authorList>
            <person name="Christiansen G."/>
            <person name="Goesmann A."/>
            <person name="Kurmayer R."/>
        </authorList>
    </citation>
    <scope>NUCLEOTIDE SEQUENCE [LARGE SCALE GENOMIC DNA]</scope>
    <source>
        <strain evidence="13 14">NIVA-CYA 126/8</strain>
    </source>
</reference>
<dbReference type="Pfam" id="PF01370">
    <property type="entry name" value="Epimerase"/>
    <property type="match status" value="1"/>
</dbReference>
<dbReference type="EC" id="5.1.3.2" evidence="5"/>
<comment type="similarity">
    <text evidence="4">Belongs to the NAD(P)-dependent epimerase/dehydratase family.</text>
</comment>
<dbReference type="eggNOG" id="COG1087">
    <property type="taxonomic scope" value="Bacteria"/>
</dbReference>
<keyword evidence="14" id="KW-1185">Reference proteome</keyword>
<dbReference type="PANTHER" id="PTHR43725:SF53">
    <property type="entry name" value="UDP-ARABINOSE 4-EPIMERASE 1"/>
    <property type="match status" value="1"/>
</dbReference>
<comment type="pathway">
    <text evidence="3">Carbohydrate metabolism; galactose metabolism.</text>
</comment>
<dbReference type="InterPro" id="IPR001509">
    <property type="entry name" value="Epimerase_deHydtase"/>
</dbReference>
<dbReference type="SUPFAM" id="SSF51735">
    <property type="entry name" value="NAD(P)-binding Rossmann-fold domains"/>
    <property type="match status" value="1"/>
</dbReference>
<evidence type="ECO:0000259" key="12">
    <source>
        <dbReference type="Pfam" id="PF01370"/>
    </source>
</evidence>
<evidence type="ECO:0000256" key="3">
    <source>
        <dbReference type="ARBA" id="ARBA00004947"/>
    </source>
</evidence>
<dbReference type="InterPro" id="IPR036291">
    <property type="entry name" value="NAD(P)-bd_dom_sf"/>
</dbReference>
<protein>
    <recommendedName>
        <fullName evidence="6">UDP-glucose 4-epimerase</fullName>
        <ecNumber evidence="5">5.1.3.2</ecNumber>
    </recommendedName>
    <alternativeName>
        <fullName evidence="11">Galactowaldenase</fullName>
    </alternativeName>
    <alternativeName>
        <fullName evidence="10">UDP-galactose 4-epimerase</fullName>
    </alternativeName>
</protein>
<dbReference type="CDD" id="cd05247">
    <property type="entry name" value="UDP_G4E_1_SDR_e"/>
    <property type="match status" value="1"/>
</dbReference>
<name>A0A073CVI3_PLAA1</name>
<dbReference type="SUPFAM" id="SSF160246">
    <property type="entry name" value="EspE N-terminal domain-like"/>
    <property type="match status" value="1"/>
</dbReference>
<feature type="domain" description="NAD-dependent epimerase/dehydratase" evidence="12">
    <location>
        <begin position="8"/>
        <end position="257"/>
    </location>
</feature>
<accession>A0A073CVI3</accession>
<evidence type="ECO:0000313" key="14">
    <source>
        <dbReference type="Proteomes" id="UP000027395"/>
    </source>
</evidence>
<comment type="cofactor">
    <cofactor evidence="2">
        <name>NAD(+)</name>
        <dbReference type="ChEBI" id="CHEBI:57540"/>
    </cofactor>
</comment>
<dbReference type="AlphaFoldDB" id="A0A073CVI3"/>
<sequence length="409" mass="45408">MMQTSKKILVTGGAGYIGSHVVKQLGRETDYEIVVYDNLSTGSPKAVLYGELVVGDLADLQKLAQVFAEHQFDAVLHFAASISVPESTANPLAYYGNNTRNTLNLLQCCETYGVKKLVFSSTAAVYGETAENPVRESTPTTPINPYGYSKLMSEQMIQDYSRASGLKYIILRYFNVAGADDHGRIGQTNKKASHLLKVALDAALNRRESVSIFGTDFPTPDGTGIRDYIHVEDLAAAHIDALRYLKNENESHILNCGYGQGYSVKEVLAKVTEMSGRQFPVIEIERRAGDPACVIACSDKIRQILGWKPQFNSLEKIVSSALAWELKLMYPEELVKKMPKTPPAFVLGTILLQKQFISRNQLQVALQEQANTGKKLGEILLRKSMISDQTLQNCLQEQFYLRQRNLLAS</sequence>
<dbReference type="Gene3D" id="3.40.50.720">
    <property type="entry name" value="NAD(P)-binding Rossmann-like Domain"/>
    <property type="match status" value="1"/>
</dbReference>
<comment type="catalytic activity">
    <reaction evidence="1">
        <text>UDP-alpha-D-glucose = UDP-alpha-D-galactose</text>
        <dbReference type="Rhea" id="RHEA:22168"/>
        <dbReference type="ChEBI" id="CHEBI:58885"/>
        <dbReference type="ChEBI" id="CHEBI:66914"/>
        <dbReference type="EC" id="5.1.3.2"/>
    </reaction>
</comment>
<evidence type="ECO:0000256" key="2">
    <source>
        <dbReference type="ARBA" id="ARBA00001911"/>
    </source>
</evidence>
<dbReference type="UniPathway" id="UPA00214"/>
<keyword evidence="9" id="KW-0119">Carbohydrate metabolism</keyword>
<dbReference type="NCBIfam" id="TIGR01179">
    <property type="entry name" value="galE"/>
    <property type="match status" value="1"/>
</dbReference>
<evidence type="ECO:0000256" key="9">
    <source>
        <dbReference type="ARBA" id="ARBA00023277"/>
    </source>
</evidence>
<dbReference type="GO" id="GO:0003978">
    <property type="term" value="F:UDP-glucose 4-epimerase activity"/>
    <property type="evidence" value="ECO:0007669"/>
    <property type="project" value="UniProtKB-EC"/>
</dbReference>
<evidence type="ECO:0000256" key="4">
    <source>
        <dbReference type="ARBA" id="ARBA00007637"/>
    </source>
</evidence>
<evidence type="ECO:0000256" key="8">
    <source>
        <dbReference type="ARBA" id="ARBA00023235"/>
    </source>
</evidence>
<dbReference type="PATRIC" id="fig|388467.6.peg.3160"/>
<dbReference type="InterPro" id="IPR005886">
    <property type="entry name" value="UDP_G4E"/>
</dbReference>
<gene>
    <name evidence="13" type="primary">galE</name>
    <name evidence="13" type="ORF">A19Y_3213</name>
</gene>
<evidence type="ECO:0000256" key="5">
    <source>
        <dbReference type="ARBA" id="ARBA00013189"/>
    </source>
</evidence>
<dbReference type="Gene3D" id="3.90.25.10">
    <property type="entry name" value="UDP-galactose 4-epimerase, domain 1"/>
    <property type="match status" value="1"/>
</dbReference>
<evidence type="ECO:0000256" key="10">
    <source>
        <dbReference type="ARBA" id="ARBA00031367"/>
    </source>
</evidence>
<evidence type="ECO:0000313" key="13">
    <source>
        <dbReference type="EMBL" id="KEI68020.1"/>
    </source>
</evidence>
<evidence type="ECO:0000256" key="6">
    <source>
        <dbReference type="ARBA" id="ARBA00018569"/>
    </source>
</evidence>